<dbReference type="RefSeq" id="WP_015495450.1">
    <property type="nucleotide sequence ID" value="NC_020908.1"/>
</dbReference>
<dbReference type="STRING" id="391616.OA238_c22800"/>
<evidence type="ECO:0008006" key="3">
    <source>
        <dbReference type="Google" id="ProtNLM"/>
    </source>
</evidence>
<dbReference type="Pfam" id="PF02620">
    <property type="entry name" value="YceD"/>
    <property type="match status" value="1"/>
</dbReference>
<dbReference type="Proteomes" id="UP000004688">
    <property type="component" value="Chromosome"/>
</dbReference>
<gene>
    <name evidence="1" type="ORF">OA238_c22800</name>
</gene>
<dbReference type="eggNOG" id="COG1399">
    <property type="taxonomic scope" value="Bacteria"/>
</dbReference>
<evidence type="ECO:0000313" key="2">
    <source>
        <dbReference type="Proteomes" id="UP000004688"/>
    </source>
</evidence>
<sequence length="196" mass="21676">MSDLPTHPIRFADLPTRKRSHFTIEPDSDGRKAIARTIGVLKVKKLRFDGALIPTGKRDWRIEATLGATISQACVISLDPVTTRIDEEITRSYISDFDKRDDTSDDTEVEMIEDDTTDPLPETLDLIDVIAEALVLTMPPYPRKEGIEAETVGVTEPGKAVMTDEDARPFARLAVLRAAAESKNEGPGDEPNKDED</sequence>
<organism evidence="1 2">
    <name type="scientific">Octadecabacter arcticus 238</name>
    <dbReference type="NCBI Taxonomy" id="391616"/>
    <lineage>
        <taxon>Bacteria</taxon>
        <taxon>Pseudomonadati</taxon>
        <taxon>Pseudomonadota</taxon>
        <taxon>Alphaproteobacteria</taxon>
        <taxon>Rhodobacterales</taxon>
        <taxon>Roseobacteraceae</taxon>
        <taxon>Octadecabacter</taxon>
    </lineage>
</organism>
<keyword evidence="2" id="KW-1185">Reference proteome</keyword>
<accession>M9RRE6</accession>
<reference evidence="1 2" key="1">
    <citation type="journal article" date="2013" name="PLoS ONE">
        <title>Poles Apart: Arctic and Antarctic Octadecabacter strains Share High Genome Plasticity and a New Type of Xanthorhodopsin.</title>
        <authorList>
            <person name="Vollmers J."/>
            <person name="Voget S."/>
            <person name="Dietrich S."/>
            <person name="Gollnow K."/>
            <person name="Smits M."/>
            <person name="Meyer K."/>
            <person name="Brinkhoff T."/>
            <person name="Simon M."/>
            <person name="Daniel R."/>
        </authorList>
    </citation>
    <scope>NUCLEOTIDE SEQUENCE [LARGE SCALE GENOMIC DNA]</scope>
    <source>
        <strain evidence="1 2">238</strain>
    </source>
</reference>
<dbReference type="InterPro" id="IPR003772">
    <property type="entry name" value="YceD"/>
</dbReference>
<proteinExistence type="predicted"/>
<evidence type="ECO:0000313" key="1">
    <source>
        <dbReference type="EMBL" id="AGI72355.1"/>
    </source>
</evidence>
<dbReference type="AlphaFoldDB" id="M9RRE6"/>
<dbReference type="EMBL" id="CP003742">
    <property type="protein sequence ID" value="AGI72355.1"/>
    <property type="molecule type" value="Genomic_DNA"/>
</dbReference>
<dbReference type="OrthoDB" id="8443793at2"/>
<protein>
    <recommendedName>
        <fullName evidence="3">DUF177 domain-containing protein</fullName>
    </recommendedName>
</protein>
<dbReference type="KEGG" id="oar:OA238_c22800"/>
<name>M9RRE6_9RHOB</name>
<dbReference type="HOGENOM" id="CLU_088841_1_0_5"/>